<proteinExistence type="inferred from homology"/>
<dbReference type="InterPro" id="IPR004038">
    <property type="entry name" value="Ribosomal_eL8/eL30/eS12/Gad45"/>
</dbReference>
<dbReference type="AlphaFoldDB" id="A0A2W0H1J1"/>
<keyword evidence="4" id="KW-0689">Ribosomal protein</keyword>
<dbReference type="Pfam" id="PF01248">
    <property type="entry name" value="Ribosomal_L7Ae"/>
    <property type="match status" value="1"/>
</dbReference>
<dbReference type="GO" id="GO:0005840">
    <property type="term" value="C:ribosome"/>
    <property type="evidence" value="ECO:0007669"/>
    <property type="project" value="UniProtKB-KW"/>
</dbReference>
<dbReference type="InterPro" id="IPR029064">
    <property type="entry name" value="Ribosomal_eL30-like_sf"/>
</dbReference>
<comment type="similarity">
    <text evidence="2">Belongs to the eukaryotic ribosomal protein eL8 family.</text>
</comment>
<keyword evidence="1 2" id="KW-0694">RNA-binding</keyword>
<dbReference type="RefSeq" id="WP_110521784.1">
    <property type="nucleotide sequence ID" value="NZ_PDOF01000004.1"/>
</dbReference>
<keyword evidence="5" id="KW-1185">Reference proteome</keyword>
<reference evidence="4 5" key="1">
    <citation type="submission" date="2017-10" db="EMBL/GenBank/DDBJ databases">
        <title>Bacillus sp. nov., a halophilic bacterium isolated from a Yangshapao Lake.</title>
        <authorList>
            <person name="Wang H."/>
        </authorList>
    </citation>
    <scope>NUCLEOTIDE SEQUENCE [LARGE SCALE GENOMIC DNA]</scope>
    <source>
        <strain evidence="4 5">YSP-3</strain>
    </source>
</reference>
<dbReference type="EMBL" id="PDOF01000004">
    <property type="protein sequence ID" value="PYZ95663.1"/>
    <property type="molecule type" value="Genomic_DNA"/>
</dbReference>
<dbReference type="SUPFAM" id="SSF55315">
    <property type="entry name" value="L30e-like"/>
    <property type="match status" value="1"/>
</dbReference>
<sequence length="82" mass="8863">MSYEKVVQANERIVGTKQTLKALEEQQVKELIIADDADHSVLSRVLAEAENQGIPVQTVDSMKKLGKACGIDVSAAIVAIKK</sequence>
<keyword evidence="4" id="KW-0687">Ribonucleoprotein</keyword>
<dbReference type="Gene3D" id="3.30.1330.30">
    <property type="match status" value="1"/>
</dbReference>
<dbReference type="GO" id="GO:0003723">
    <property type="term" value="F:RNA binding"/>
    <property type="evidence" value="ECO:0007669"/>
    <property type="project" value="UniProtKB-UniRule"/>
</dbReference>
<dbReference type="Proteomes" id="UP000248066">
    <property type="component" value="Unassembled WGS sequence"/>
</dbReference>
<protein>
    <recommendedName>
        <fullName evidence="2">RNA-binding protein CR205_19305</fullName>
    </recommendedName>
    <alternativeName>
        <fullName evidence="2">Ribosomal protein eL8-like</fullName>
    </alternativeName>
</protein>
<evidence type="ECO:0000256" key="2">
    <source>
        <dbReference type="HAMAP-Rule" id="MF_00574"/>
    </source>
</evidence>
<feature type="domain" description="Ribosomal protein eL8/eL30/eS12/Gadd45" evidence="3">
    <location>
        <begin position="5"/>
        <end position="81"/>
    </location>
</feature>
<evidence type="ECO:0000259" key="3">
    <source>
        <dbReference type="Pfam" id="PF01248"/>
    </source>
</evidence>
<evidence type="ECO:0000313" key="4">
    <source>
        <dbReference type="EMBL" id="PYZ95663.1"/>
    </source>
</evidence>
<accession>A0A2W0H1J1</accession>
<dbReference type="HAMAP" id="MF_00574">
    <property type="entry name" value="Ribosomal_eL8_Bact"/>
    <property type="match status" value="1"/>
</dbReference>
<evidence type="ECO:0000313" key="5">
    <source>
        <dbReference type="Proteomes" id="UP000248066"/>
    </source>
</evidence>
<evidence type="ECO:0000256" key="1">
    <source>
        <dbReference type="ARBA" id="ARBA00022884"/>
    </source>
</evidence>
<name>A0A2W0H1J1_9BACI</name>
<dbReference type="InterPro" id="IPR023460">
    <property type="entry name" value="RNA_bf_YbxF-like"/>
</dbReference>
<dbReference type="OrthoDB" id="2353623at2"/>
<gene>
    <name evidence="4" type="ORF">CR205_19305</name>
</gene>
<organism evidence="4 5">
    <name type="scientific">Alteribacter lacisalsi</name>
    <dbReference type="NCBI Taxonomy" id="2045244"/>
    <lineage>
        <taxon>Bacteria</taxon>
        <taxon>Bacillati</taxon>
        <taxon>Bacillota</taxon>
        <taxon>Bacilli</taxon>
        <taxon>Bacillales</taxon>
        <taxon>Bacillaceae</taxon>
        <taxon>Alteribacter</taxon>
    </lineage>
</organism>
<comment type="caution">
    <text evidence="4">The sequence shown here is derived from an EMBL/GenBank/DDBJ whole genome shotgun (WGS) entry which is preliminary data.</text>
</comment>
<dbReference type="NCBIfam" id="NF010125">
    <property type="entry name" value="PRK13602.1"/>
    <property type="match status" value="1"/>
</dbReference>